<feature type="compositionally biased region" description="Polar residues" evidence="1">
    <location>
        <begin position="377"/>
        <end position="387"/>
    </location>
</feature>
<evidence type="ECO:0000259" key="3">
    <source>
        <dbReference type="Pfam" id="PF14392"/>
    </source>
</evidence>
<dbReference type="PANTHER" id="PTHR31286:SF178">
    <property type="entry name" value="DUF4283 DOMAIN-CONTAINING PROTEIN"/>
    <property type="match status" value="1"/>
</dbReference>
<feature type="compositionally biased region" description="Basic and acidic residues" evidence="1">
    <location>
        <begin position="427"/>
        <end position="438"/>
    </location>
</feature>
<dbReference type="EMBL" id="CM010628">
    <property type="protein sequence ID" value="RID80075.1"/>
    <property type="molecule type" value="Genomic_DNA"/>
</dbReference>
<gene>
    <name evidence="4" type="ORF">BRARA_A02768</name>
</gene>
<dbReference type="PANTHER" id="PTHR31286">
    <property type="entry name" value="GLYCINE-RICH CELL WALL STRUCTURAL PROTEIN 1.8-LIKE"/>
    <property type="match status" value="1"/>
</dbReference>
<dbReference type="Pfam" id="PF14111">
    <property type="entry name" value="DUF4283"/>
    <property type="match status" value="1"/>
</dbReference>
<sequence>MADLLHKSLRAMKLDEEEPLTLPDSPRFRVYDENSLSILGRLLNPDCQSMSRMIDYMPTAWRVYDRVRGIALSRDRFQFVFQREEDLETVLKDRPWSYNHWAMVLERWTDSPSEDFLQSMNLWIRIRHIPAVFFKIDIMYKLASEVGKVVEIAYDPKVSHTKEYIRALISFNTENPAKASRRLNLPKGGSVAIEFEYEKIHKRCFHCLRLTHEKIRCPMLKKDVRSSKVMNNAREEARPSSQPDKHTGMPVPGSELEPPGFPAMFPELSEQDRRSAMVYVSHTDETKRNARIQRVRQAITDAANAPPVFLTKITPDLDKGKGHVFDYPDISSRLQWPAPKKLQLSTSAPLALLGNESETESSNVSLPALLPPFDITTGFQLGTSSKDPTAGDGKSGKRARRRPPSWKRKMQVRTAGTSNNSTQNEGNNRENGTKRKSDLSAPSTSERSTKKQEISVASGLKPLPSQ</sequence>
<feature type="compositionally biased region" description="Basic and acidic residues" evidence="1">
    <location>
        <begin position="233"/>
        <end position="247"/>
    </location>
</feature>
<feature type="compositionally biased region" description="Basic residues" evidence="1">
    <location>
        <begin position="396"/>
        <end position="411"/>
    </location>
</feature>
<feature type="domain" description="Zinc knuckle CX2CX4HX4C" evidence="3">
    <location>
        <begin position="175"/>
        <end position="218"/>
    </location>
</feature>
<feature type="domain" description="DUF4283" evidence="2">
    <location>
        <begin position="32"/>
        <end position="110"/>
    </location>
</feature>
<feature type="region of interest" description="Disordered" evidence="1">
    <location>
        <begin position="377"/>
        <end position="466"/>
    </location>
</feature>
<dbReference type="InterPro" id="IPR025836">
    <property type="entry name" value="Zn_knuckle_CX2CX4HX4C"/>
</dbReference>
<evidence type="ECO:0000259" key="2">
    <source>
        <dbReference type="Pfam" id="PF14111"/>
    </source>
</evidence>
<proteinExistence type="predicted"/>
<feature type="region of interest" description="Disordered" evidence="1">
    <location>
        <begin position="226"/>
        <end position="258"/>
    </location>
</feature>
<name>A0A398AQS6_BRACM</name>
<evidence type="ECO:0008006" key="6">
    <source>
        <dbReference type="Google" id="ProtNLM"/>
    </source>
</evidence>
<protein>
    <recommendedName>
        <fullName evidence="6">DUF4283 domain-containing protein</fullName>
    </recommendedName>
</protein>
<reference evidence="4 5" key="1">
    <citation type="submission" date="2018-06" db="EMBL/GenBank/DDBJ databases">
        <title>WGS assembly of Brassica rapa FPsc.</title>
        <authorList>
            <person name="Bowman J."/>
            <person name="Kohchi T."/>
            <person name="Yamato K."/>
            <person name="Jenkins J."/>
            <person name="Shu S."/>
            <person name="Ishizaki K."/>
            <person name="Yamaoka S."/>
            <person name="Nishihama R."/>
            <person name="Nakamura Y."/>
            <person name="Berger F."/>
            <person name="Adam C."/>
            <person name="Aki S."/>
            <person name="Althoff F."/>
            <person name="Araki T."/>
            <person name="Arteaga-Vazquez M."/>
            <person name="Balasubrmanian S."/>
            <person name="Bauer D."/>
            <person name="Boehm C."/>
            <person name="Briginshaw L."/>
            <person name="Caballero-Perez J."/>
            <person name="Catarino B."/>
            <person name="Chen F."/>
            <person name="Chiyoda S."/>
            <person name="Chovatia M."/>
            <person name="Davies K."/>
            <person name="Delmans M."/>
            <person name="Demura T."/>
            <person name="Dierschke T."/>
            <person name="Dolan L."/>
            <person name="Dorantes-Acosta A."/>
            <person name="Eklund D."/>
            <person name="Florent S."/>
            <person name="Flores-Sandoval E."/>
            <person name="Fujiyama A."/>
            <person name="Fukuzawa H."/>
            <person name="Galik B."/>
            <person name="Grimanelli D."/>
            <person name="Grimwood J."/>
            <person name="Grossniklaus U."/>
            <person name="Hamada T."/>
            <person name="Haseloff J."/>
            <person name="Hetherington A."/>
            <person name="Higo A."/>
            <person name="Hirakawa Y."/>
            <person name="Hundley H."/>
            <person name="Ikeda Y."/>
            <person name="Inoue K."/>
            <person name="Inoue S."/>
            <person name="Ishida S."/>
            <person name="Jia Q."/>
            <person name="Kakita M."/>
            <person name="Kanazawa T."/>
            <person name="Kawai Y."/>
            <person name="Kawashima T."/>
            <person name="Kennedy M."/>
            <person name="Kinose K."/>
            <person name="Kinoshita T."/>
            <person name="Kohara Y."/>
            <person name="Koide E."/>
            <person name="Komatsu K."/>
            <person name="Kopischke S."/>
            <person name="Kubo M."/>
            <person name="Kyozuka J."/>
            <person name="Lagercrantz U."/>
            <person name="Lin S."/>
            <person name="Lindquist E."/>
            <person name="Lipzen A."/>
            <person name="Lu C."/>
            <person name="Luna E."/>
            <person name="Martienssen R."/>
            <person name="Minamino N."/>
            <person name="Mizutani M."/>
            <person name="Mizutani M."/>
            <person name="Mochizuki N."/>
            <person name="Monte I."/>
            <person name="Mosher R."/>
            <person name="Nagasaki H."/>
            <person name="Nakagami H."/>
            <person name="Naramoto S."/>
            <person name="Nishitani K."/>
            <person name="Ohtani M."/>
            <person name="Okamoto T."/>
            <person name="Okumura M."/>
            <person name="Phillips J."/>
            <person name="Pollak B."/>
            <person name="Reinders A."/>
            <person name="Roevekamp M."/>
            <person name="Sano R."/>
            <person name="Sawa S."/>
            <person name="Schmid M."/>
            <person name="Shirakawa M."/>
            <person name="Solano R."/>
            <person name="Spunde A."/>
            <person name="Suetsugu N."/>
            <person name="Sugano S."/>
            <person name="Sugiyama A."/>
            <person name="Sun R."/>
            <person name="Suzuki Y."/>
            <person name="Takenaka M."/>
            <person name="Takezawa D."/>
            <person name="Tomogane H."/>
            <person name="Tsuzuki M."/>
            <person name="Ueda T."/>
            <person name="Umeda M."/>
            <person name="Ward J."/>
            <person name="Watanabe Y."/>
            <person name="Yazaki K."/>
            <person name="Yokoyama R."/>
            <person name="Yoshitake Y."/>
            <person name="Yotsui I."/>
            <person name="Zachgo S."/>
            <person name="Schmutz J."/>
        </authorList>
    </citation>
    <scope>NUCLEOTIDE SEQUENCE [LARGE SCALE GENOMIC DNA]</scope>
    <source>
        <strain evidence="5">cv. B-3</strain>
    </source>
</reference>
<feature type="compositionally biased region" description="Polar residues" evidence="1">
    <location>
        <begin position="414"/>
        <end position="426"/>
    </location>
</feature>
<evidence type="ECO:0000256" key="1">
    <source>
        <dbReference type="SAM" id="MobiDB-lite"/>
    </source>
</evidence>
<evidence type="ECO:0000313" key="4">
    <source>
        <dbReference type="EMBL" id="RID80075.1"/>
    </source>
</evidence>
<accession>A0A398AQS6</accession>
<dbReference type="AlphaFoldDB" id="A0A398AQS6"/>
<dbReference type="InterPro" id="IPR025558">
    <property type="entry name" value="DUF4283"/>
</dbReference>
<evidence type="ECO:0000313" key="5">
    <source>
        <dbReference type="Proteomes" id="UP000264353"/>
    </source>
</evidence>
<dbReference type="InterPro" id="IPR040256">
    <property type="entry name" value="At4g02000-like"/>
</dbReference>
<organism evidence="4 5">
    <name type="scientific">Brassica campestris</name>
    <name type="common">Field mustard</name>
    <dbReference type="NCBI Taxonomy" id="3711"/>
    <lineage>
        <taxon>Eukaryota</taxon>
        <taxon>Viridiplantae</taxon>
        <taxon>Streptophyta</taxon>
        <taxon>Embryophyta</taxon>
        <taxon>Tracheophyta</taxon>
        <taxon>Spermatophyta</taxon>
        <taxon>Magnoliopsida</taxon>
        <taxon>eudicotyledons</taxon>
        <taxon>Gunneridae</taxon>
        <taxon>Pentapetalae</taxon>
        <taxon>rosids</taxon>
        <taxon>malvids</taxon>
        <taxon>Brassicales</taxon>
        <taxon>Brassicaceae</taxon>
        <taxon>Brassiceae</taxon>
        <taxon>Brassica</taxon>
    </lineage>
</organism>
<dbReference type="Pfam" id="PF14392">
    <property type="entry name" value="zf-CCHC_4"/>
    <property type="match status" value="1"/>
</dbReference>
<dbReference type="OrthoDB" id="1096772at2759"/>
<dbReference type="Proteomes" id="UP000264353">
    <property type="component" value="Chromosome A1"/>
</dbReference>